<dbReference type="EMBL" id="FTOT01000008">
    <property type="protein sequence ID" value="SIT19891.1"/>
    <property type="molecule type" value="Genomic_DNA"/>
</dbReference>
<proteinExistence type="predicted"/>
<organism evidence="1 2">
    <name type="scientific">Gemmobacter megaterium</name>
    <dbReference type="NCBI Taxonomy" id="1086013"/>
    <lineage>
        <taxon>Bacteria</taxon>
        <taxon>Pseudomonadati</taxon>
        <taxon>Pseudomonadota</taxon>
        <taxon>Alphaproteobacteria</taxon>
        <taxon>Rhodobacterales</taxon>
        <taxon>Paracoccaceae</taxon>
        <taxon>Gemmobacter</taxon>
    </lineage>
</organism>
<keyword evidence="2" id="KW-1185">Reference proteome</keyword>
<gene>
    <name evidence="1" type="ORF">SAMN05421774_10848</name>
</gene>
<reference evidence="1 2" key="1">
    <citation type="submission" date="2017-01" db="EMBL/GenBank/DDBJ databases">
        <authorList>
            <person name="Mah S.A."/>
            <person name="Swanson W.J."/>
            <person name="Moy G.W."/>
            <person name="Vacquier V.D."/>
        </authorList>
    </citation>
    <scope>NUCLEOTIDE SEQUENCE [LARGE SCALE GENOMIC DNA]</scope>
    <source>
        <strain evidence="1 2">DSM 26375</strain>
    </source>
</reference>
<name>A0A1N7QAM2_9RHOB</name>
<sequence>MAKEEELIRLERELVDTRNAAVAMILGMAEGIVSSPAGREELASGFEAAAKDADQVTKRLATLVSLALRNGGRC</sequence>
<dbReference type="Proteomes" id="UP000186141">
    <property type="component" value="Unassembled WGS sequence"/>
</dbReference>
<dbReference type="RefSeq" id="WP_076533520.1">
    <property type="nucleotide sequence ID" value="NZ_BMEH01000008.1"/>
</dbReference>
<evidence type="ECO:0000313" key="1">
    <source>
        <dbReference type="EMBL" id="SIT19891.1"/>
    </source>
</evidence>
<evidence type="ECO:0008006" key="3">
    <source>
        <dbReference type="Google" id="ProtNLM"/>
    </source>
</evidence>
<protein>
    <recommendedName>
        <fullName evidence="3">ANTAR domain-containing protein</fullName>
    </recommendedName>
</protein>
<dbReference type="AlphaFoldDB" id="A0A1N7QAM2"/>
<evidence type="ECO:0000313" key="2">
    <source>
        <dbReference type="Proteomes" id="UP000186141"/>
    </source>
</evidence>
<accession>A0A1N7QAM2</accession>